<feature type="region of interest" description="Disordered" evidence="1">
    <location>
        <begin position="148"/>
        <end position="171"/>
    </location>
</feature>
<accession>A0A1Q8BXS6</accession>
<dbReference type="EMBL" id="MSIE01000111">
    <property type="protein sequence ID" value="OLF06917.1"/>
    <property type="molecule type" value="Genomic_DNA"/>
</dbReference>
<reference evidence="2 3" key="1">
    <citation type="submission" date="2016-12" db="EMBL/GenBank/DDBJ databases">
        <title>The draft genome sequence of Actinophytocola sp. 11-183.</title>
        <authorList>
            <person name="Wang W."/>
            <person name="Yuan L."/>
        </authorList>
    </citation>
    <scope>NUCLEOTIDE SEQUENCE [LARGE SCALE GENOMIC DNA]</scope>
    <source>
        <strain evidence="2 3">11-183</strain>
    </source>
</reference>
<dbReference type="RefSeq" id="WP_075130272.1">
    <property type="nucleotide sequence ID" value="NZ_MSIE01000111.1"/>
</dbReference>
<sequence length="171" mass="19141">MVAHDEREPGSDLALSADGTWERFDVFAGHPDVSDVTEYLRNQGWYSFLRLGDAEELGIEIEVWASMQGAGYLIDVSGRAGGGSFLKVTTLPQVMDLLAKWAPVVQAMSIARVVTDLGEPEIKQYGFVESVAARAAWAAQDWTPILRKNHEEQEARARQARRDVRRRRDNP</sequence>
<name>A0A1Q8BXS6_9PSEU</name>
<dbReference type="Proteomes" id="UP000185596">
    <property type="component" value="Unassembled WGS sequence"/>
</dbReference>
<evidence type="ECO:0000313" key="2">
    <source>
        <dbReference type="EMBL" id="OLF06917.1"/>
    </source>
</evidence>
<protein>
    <submittedName>
        <fullName evidence="2">Uncharacterized protein</fullName>
    </submittedName>
</protein>
<keyword evidence="3" id="KW-1185">Reference proteome</keyword>
<gene>
    <name evidence="2" type="ORF">BU204_35980</name>
</gene>
<feature type="compositionally biased region" description="Basic and acidic residues" evidence="1">
    <location>
        <begin position="148"/>
        <end position="162"/>
    </location>
</feature>
<dbReference type="OrthoDB" id="3699819at2"/>
<evidence type="ECO:0000313" key="3">
    <source>
        <dbReference type="Proteomes" id="UP000185596"/>
    </source>
</evidence>
<evidence type="ECO:0000256" key="1">
    <source>
        <dbReference type="SAM" id="MobiDB-lite"/>
    </source>
</evidence>
<organism evidence="2 3">
    <name type="scientific">Actinophytocola xanthii</name>
    <dbReference type="NCBI Taxonomy" id="1912961"/>
    <lineage>
        <taxon>Bacteria</taxon>
        <taxon>Bacillati</taxon>
        <taxon>Actinomycetota</taxon>
        <taxon>Actinomycetes</taxon>
        <taxon>Pseudonocardiales</taxon>
        <taxon>Pseudonocardiaceae</taxon>
    </lineage>
</organism>
<comment type="caution">
    <text evidence="2">The sequence shown here is derived from an EMBL/GenBank/DDBJ whole genome shotgun (WGS) entry which is preliminary data.</text>
</comment>
<proteinExistence type="predicted"/>
<dbReference type="AlphaFoldDB" id="A0A1Q8BXS6"/>